<dbReference type="Pfam" id="PF01381">
    <property type="entry name" value="HTH_3"/>
    <property type="match status" value="1"/>
</dbReference>
<reference evidence="4" key="1">
    <citation type="submission" date="2015-07" db="EMBL/GenBank/DDBJ databases">
        <title>Whole genome sequence of an Ensifer adhaerens strain isolated from a cave pool in the Wind Cave National Park.</title>
        <authorList>
            <person name="Eng W.W.H."/>
            <person name="Gan H.M."/>
            <person name="Barton H.A."/>
            <person name="Savka M.A."/>
        </authorList>
    </citation>
    <scope>NUCLEOTIDE SEQUENCE [LARGE SCALE GENOMIC DNA]</scope>
    <source>
        <strain evidence="4">SD006</strain>
    </source>
</reference>
<dbReference type="GO" id="GO:0005829">
    <property type="term" value="C:cytosol"/>
    <property type="evidence" value="ECO:0007669"/>
    <property type="project" value="TreeGrafter"/>
</dbReference>
<sequence length="189" mass="21150">MDTKVYSLDQRISDRIRLEREIRGWSLSELAERSGVSRTMIHKIERADSSPTATLLARLSGAFGLTMSTLIARAEIHEGRLSRRDNQPIWRDPQSGYLRRHVSPNSDLPLELVEVELPAGAEVPMPAAAYAMFRQLIWVKQGTLTFTEGEETHVLAEGDCLELGPPKDCIFRNGGDTSCVYAVILLKSR</sequence>
<dbReference type="GO" id="GO:0003677">
    <property type="term" value="F:DNA binding"/>
    <property type="evidence" value="ECO:0007669"/>
    <property type="project" value="UniProtKB-KW"/>
</dbReference>
<dbReference type="InterPro" id="IPR010982">
    <property type="entry name" value="Lambda_DNA-bd_dom_sf"/>
</dbReference>
<dbReference type="AlphaFoldDB" id="A0A0L8C6U0"/>
<dbReference type="PROSITE" id="PS50943">
    <property type="entry name" value="HTH_CROC1"/>
    <property type="match status" value="1"/>
</dbReference>
<dbReference type="Gene3D" id="2.60.120.10">
    <property type="entry name" value="Jelly Rolls"/>
    <property type="match status" value="1"/>
</dbReference>
<dbReference type="InterPro" id="IPR001387">
    <property type="entry name" value="Cro/C1-type_HTH"/>
</dbReference>
<dbReference type="SMART" id="SM00530">
    <property type="entry name" value="HTH_XRE"/>
    <property type="match status" value="1"/>
</dbReference>
<accession>A0A0L8C6U0</accession>
<dbReference type="Proteomes" id="UP000037425">
    <property type="component" value="Unassembled WGS sequence"/>
</dbReference>
<dbReference type="InterPro" id="IPR014710">
    <property type="entry name" value="RmlC-like_jellyroll"/>
</dbReference>
<dbReference type="SUPFAM" id="SSF51182">
    <property type="entry name" value="RmlC-like cupins"/>
    <property type="match status" value="1"/>
</dbReference>
<dbReference type="PANTHER" id="PTHR46797:SF10">
    <property type="entry name" value="BLR1115 PROTEIN"/>
    <property type="match status" value="1"/>
</dbReference>
<gene>
    <name evidence="3" type="ORF">AC244_03915</name>
</gene>
<evidence type="ECO:0000259" key="2">
    <source>
        <dbReference type="PROSITE" id="PS50943"/>
    </source>
</evidence>
<dbReference type="CDD" id="cd00093">
    <property type="entry name" value="HTH_XRE"/>
    <property type="match status" value="1"/>
</dbReference>
<dbReference type="SUPFAM" id="SSF47413">
    <property type="entry name" value="lambda repressor-like DNA-binding domains"/>
    <property type="match status" value="1"/>
</dbReference>
<dbReference type="CDD" id="cd02209">
    <property type="entry name" value="cupin_XRE_C"/>
    <property type="match status" value="1"/>
</dbReference>
<name>A0A0L8C6U0_ENSAD</name>
<dbReference type="PANTHER" id="PTHR46797">
    <property type="entry name" value="HTH-TYPE TRANSCRIPTIONAL REGULATOR"/>
    <property type="match status" value="1"/>
</dbReference>
<dbReference type="InterPro" id="IPR011051">
    <property type="entry name" value="RmlC_Cupin_sf"/>
</dbReference>
<dbReference type="RefSeq" id="WP_053247452.1">
    <property type="nucleotide sequence ID" value="NZ_LGAP01000001.1"/>
</dbReference>
<evidence type="ECO:0000256" key="1">
    <source>
        <dbReference type="ARBA" id="ARBA00023125"/>
    </source>
</evidence>
<dbReference type="GO" id="GO:0003700">
    <property type="term" value="F:DNA-binding transcription factor activity"/>
    <property type="evidence" value="ECO:0007669"/>
    <property type="project" value="TreeGrafter"/>
</dbReference>
<feature type="domain" description="HTH cro/C1-type" evidence="2">
    <location>
        <begin position="16"/>
        <end position="70"/>
    </location>
</feature>
<evidence type="ECO:0000313" key="3">
    <source>
        <dbReference type="EMBL" id="KOF22657.1"/>
    </source>
</evidence>
<dbReference type="InterPro" id="IPR050807">
    <property type="entry name" value="TransReg_Diox_bact_type"/>
</dbReference>
<dbReference type="EMBL" id="LGAP01000001">
    <property type="protein sequence ID" value="KOF22657.1"/>
    <property type="molecule type" value="Genomic_DNA"/>
</dbReference>
<organism evidence="3 4">
    <name type="scientific">Ensifer adhaerens</name>
    <name type="common">Sinorhizobium morelense</name>
    <dbReference type="NCBI Taxonomy" id="106592"/>
    <lineage>
        <taxon>Bacteria</taxon>
        <taxon>Pseudomonadati</taxon>
        <taxon>Pseudomonadota</taxon>
        <taxon>Alphaproteobacteria</taxon>
        <taxon>Hyphomicrobiales</taxon>
        <taxon>Rhizobiaceae</taxon>
        <taxon>Sinorhizobium/Ensifer group</taxon>
        <taxon>Ensifer</taxon>
    </lineage>
</organism>
<protein>
    <submittedName>
        <fullName evidence="3">LacI family transcriptional regulator</fullName>
    </submittedName>
</protein>
<dbReference type="OrthoDB" id="189170at2"/>
<dbReference type="Gene3D" id="1.10.260.40">
    <property type="entry name" value="lambda repressor-like DNA-binding domains"/>
    <property type="match status" value="1"/>
</dbReference>
<comment type="caution">
    <text evidence="3">The sequence shown here is derived from an EMBL/GenBank/DDBJ whole genome shotgun (WGS) entry which is preliminary data.</text>
</comment>
<dbReference type="PATRIC" id="fig|106592.7.peg.835"/>
<proteinExistence type="predicted"/>
<evidence type="ECO:0000313" key="4">
    <source>
        <dbReference type="Proteomes" id="UP000037425"/>
    </source>
</evidence>
<keyword evidence="1" id="KW-0238">DNA-binding</keyword>